<accession>A0AAD4L8J4</accession>
<proteinExistence type="predicted"/>
<evidence type="ECO:0000256" key="1">
    <source>
        <dbReference type="SAM" id="MobiDB-lite"/>
    </source>
</evidence>
<reference evidence="2" key="1">
    <citation type="submission" date="2022-01" db="EMBL/GenBank/DDBJ databases">
        <title>Comparative genomics reveals a dynamic genome evolution in the ectomycorrhizal milk-cap (Lactarius) mushrooms.</title>
        <authorList>
            <consortium name="DOE Joint Genome Institute"/>
            <person name="Lebreton A."/>
            <person name="Tang N."/>
            <person name="Kuo A."/>
            <person name="LaButti K."/>
            <person name="Drula E."/>
            <person name="Barry K."/>
            <person name="Clum A."/>
            <person name="Lipzen A."/>
            <person name="Mousain D."/>
            <person name="Ng V."/>
            <person name="Wang R."/>
            <person name="Wang X."/>
            <person name="Dai Y."/>
            <person name="Henrissat B."/>
            <person name="Grigoriev I.V."/>
            <person name="Guerin-Laguette A."/>
            <person name="Yu F."/>
            <person name="Martin F.M."/>
        </authorList>
    </citation>
    <scope>NUCLEOTIDE SEQUENCE</scope>
    <source>
        <strain evidence="2">QP</strain>
    </source>
</reference>
<organism evidence="2 3">
    <name type="scientific">Lactarius akahatsu</name>
    <dbReference type="NCBI Taxonomy" id="416441"/>
    <lineage>
        <taxon>Eukaryota</taxon>
        <taxon>Fungi</taxon>
        <taxon>Dikarya</taxon>
        <taxon>Basidiomycota</taxon>
        <taxon>Agaricomycotina</taxon>
        <taxon>Agaricomycetes</taxon>
        <taxon>Russulales</taxon>
        <taxon>Russulaceae</taxon>
        <taxon>Lactarius</taxon>
    </lineage>
</organism>
<dbReference type="EMBL" id="JAKELL010000075">
    <property type="protein sequence ID" value="KAH8984506.1"/>
    <property type="molecule type" value="Genomic_DNA"/>
</dbReference>
<name>A0AAD4L8J4_9AGAM</name>
<evidence type="ECO:0000313" key="2">
    <source>
        <dbReference type="EMBL" id="KAH8984506.1"/>
    </source>
</evidence>
<keyword evidence="3" id="KW-1185">Reference proteome</keyword>
<dbReference type="Proteomes" id="UP001201163">
    <property type="component" value="Unassembled WGS sequence"/>
</dbReference>
<protein>
    <submittedName>
        <fullName evidence="2">Uncharacterized protein</fullName>
    </submittedName>
</protein>
<feature type="region of interest" description="Disordered" evidence="1">
    <location>
        <begin position="1"/>
        <end position="26"/>
    </location>
</feature>
<sequence>MRVPVPSRTRNGPHRRCQYQETHPEHELGRHRRSYQLILSEMRQDGLGSMSRAWYHLDVPLILKKKLHRHKCNVSTPRLKFFQSPCAFVFGALGFCQGTIQAVKGTYCGLPLSLMVDGPADSCLARFTGPSVVSLLTSRGRFVPVTVSTPRLSGDFLGLPARSPSRARMALDDE</sequence>
<gene>
    <name evidence="2" type="ORF">EDB92DRAFT_1481165</name>
</gene>
<dbReference type="AlphaFoldDB" id="A0AAD4L8J4"/>
<evidence type="ECO:0000313" key="3">
    <source>
        <dbReference type="Proteomes" id="UP001201163"/>
    </source>
</evidence>
<comment type="caution">
    <text evidence="2">The sequence shown here is derived from an EMBL/GenBank/DDBJ whole genome shotgun (WGS) entry which is preliminary data.</text>
</comment>